<name>A0A8D8D6W8_CULPI</name>
<dbReference type="AlphaFoldDB" id="A0A8D8D6W8"/>
<evidence type="ECO:0000313" key="2">
    <source>
        <dbReference type="EMBL" id="CAG6506221.1"/>
    </source>
</evidence>
<dbReference type="EMBL" id="HBUE01257924">
    <property type="protein sequence ID" value="CAG6557526.1"/>
    <property type="molecule type" value="Transcribed_RNA"/>
</dbReference>
<dbReference type="EMBL" id="HBUE01152916">
    <property type="protein sequence ID" value="CAG6506221.1"/>
    <property type="molecule type" value="Transcribed_RNA"/>
</dbReference>
<organism evidence="2">
    <name type="scientific">Culex pipiens</name>
    <name type="common">House mosquito</name>
    <dbReference type="NCBI Taxonomy" id="7175"/>
    <lineage>
        <taxon>Eukaryota</taxon>
        <taxon>Metazoa</taxon>
        <taxon>Ecdysozoa</taxon>
        <taxon>Arthropoda</taxon>
        <taxon>Hexapoda</taxon>
        <taxon>Insecta</taxon>
        <taxon>Pterygota</taxon>
        <taxon>Neoptera</taxon>
        <taxon>Endopterygota</taxon>
        <taxon>Diptera</taxon>
        <taxon>Nematocera</taxon>
        <taxon>Culicoidea</taxon>
        <taxon>Culicidae</taxon>
        <taxon>Culicinae</taxon>
        <taxon>Culicini</taxon>
        <taxon>Culex</taxon>
        <taxon>Culex</taxon>
    </lineage>
</organism>
<dbReference type="EMBL" id="HBUE01257923">
    <property type="protein sequence ID" value="CAG6557525.1"/>
    <property type="molecule type" value="Transcribed_RNA"/>
</dbReference>
<keyword evidence="1" id="KW-1133">Transmembrane helix</keyword>
<keyword evidence="1" id="KW-0472">Membrane</keyword>
<accession>A0A8D8D6W8</accession>
<dbReference type="EMBL" id="HBUE01143355">
    <property type="protein sequence ID" value="CAG6501860.1"/>
    <property type="molecule type" value="Transcribed_RNA"/>
</dbReference>
<evidence type="ECO:0000256" key="1">
    <source>
        <dbReference type="SAM" id="Phobius"/>
    </source>
</evidence>
<feature type="transmembrane region" description="Helical" evidence="1">
    <location>
        <begin position="97"/>
        <end position="117"/>
    </location>
</feature>
<protein>
    <submittedName>
        <fullName evidence="2">(northern house mosquito) hypothetical protein</fullName>
    </submittedName>
</protein>
<reference evidence="2" key="1">
    <citation type="submission" date="2021-05" db="EMBL/GenBank/DDBJ databases">
        <authorList>
            <person name="Alioto T."/>
            <person name="Alioto T."/>
            <person name="Gomez Garrido J."/>
        </authorList>
    </citation>
    <scope>NUCLEOTIDE SEQUENCE</scope>
</reference>
<proteinExistence type="predicted"/>
<dbReference type="EMBL" id="HBUE01152917">
    <property type="protein sequence ID" value="CAG6506222.1"/>
    <property type="molecule type" value="Transcribed_RNA"/>
</dbReference>
<sequence>MACTLHRAFVSTQHATTRIESTFATPISRPSLNSFLKMGISGFKKTSISGSPSANHKPAIIMFLRRNFKFGGSSLICKSMGQNDFFVLLLNILTPSVLSASVILFFRFLVLITAALTMSVTKLVSRRDDL</sequence>
<keyword evidence="1" id="KW-0812">Transmembrane</keyword>